<protein>
    <submittedName>
        <fullName evidence="2">NeuD/PglB/VioB family sugar acetyltransferase</fullName>
    </submittedName>
</protein>
<dbReference type="PANTHER" id="PTHR43300">
    <property type="entry name" value="ACETYLTRANSFERASE"/>
    <property type="match status" value="1"/>
</dbReference>
<dbReference type="Gene3D" id="2.160.10.10">
    <property type="entry name" value="Hexapeptide repeat proteins"/>
    <property type="match status" value="1"/>
</dbReference>
<accession>A0ABZ3FID0</accession>
<dbReference type="InterPro" id="IPR050179">
    <property type="entry name" value="Trans_hexapeptide_repeat"/>
</dbReference>
<dbReference type="InterPro" id="IPR020019">
    <property type="entry name" value="AcTrfase_PglD-like"/>
</dbReference>
<proteinExistence type="predicted"/>
<name>A0ABZ3FID0_9ACTN</name>
<dbReference type="SUPFAM" id="SSF51161">
    <property type="entry name" value="Trimeric LpxA-like enzymes"/>
    <property type="match status" value="1"/>
</dbReference>
<dbReference type="NCBIfam" id="TIGR03570">
    <property type="entry name" value="NeuD_NnaD"/>
    <property type="match status" value="1"/>
</dbReference>
<dbReference type="EMBL" id="CP154795">
    <property type="protein sequence ID" value="XAN05774.1"/>
    <property type="molecule type" value="Genomic_DNA"/>
</dbReference>
<dbReference type="Proteomes" id="UP001442841">
    <property type="component" value="Chromosome"/>
</dbReference>
<dbReference type="InterPro" id="IPR041561">
    <property type="entry name" value="PglD_N"/>
</dbReference>
<gene>
    <name evidence="2" type="ORF">AADG42_00120</name>
</gene>
<evidence type="ECO:0000313" key="2">
    <source>
        <dbReference type="EMBL" id="XAN05774.1"/>
    </source>
</evidence>
<evidence type="ECO:0000259" key="1">
    <source>
        <dbReference type="Pfam" id="PF17836"/>
    </source>
</evidence>
<dbReference type="Pfam" id="PF17836">
    <property type="entry name" value="PglD_N"/>
    <property type="match status" value="1"/>
</dbReference>
<dbReference type="Pfam" id="PF00132">
    <property type="entry name" value="Hexapep"/>
    <property type="match status" value="1"/>
</dbReference>
<reference evidence="2 3" key="1">
    <citation type="submission" date="2024-04" db="EMBL/GenBank/DDBJ databases">
        <title>Isolation of an actinomycete strain from pig manure.</title>
        <authorList>
            <person name="Gong T."/>
            <person name="Yu Z."/>
            <person name="An M."/>
            <person name="Wei C."/>
            <person name="Yang W."/>
            <person name="Liu L."/>
        </authorList>
    </citation>
    <scope>NUCLEOTIDE SEQUENCE [LARGE SCALE GENOMIC DNA]</scope>
    <source>
        <strain evidence="2 3">ZF39</strain>
    </source>
</reference>
<dbReference type="CDD" id="cd03360">
    <property type="entry name" value="LbH_AT_putative"/>
    <property type="match status" value="1"/>
</dbReference>
<feature type="domain" description="PglD N-terminal" evidence="1">
    <location>
        <begin position="7"/>
        <end position="88"/>
    </location>
</feature>
<dbReference type="InterPro" id="IPR011004">
    <property type="entry name" value="Trimer_LpxA-like_sf"/>
</dbReference>
<evidence type="ECO:0000313" key="3">
    <source>
        <dbReference type="Proteomes" id="UP001442841"/>
    </source>
</evidence>
<sequence>MAARIPLVIIGAGGFGRETFGLVRDLNAEGEAYELLGFLDDQLRDTSLLDRLGTLHLGPTEAIRDLGAGVRFVVGIGNGGVRRRIGEQVSDWGFEPATLVHPTALIGPDVELGPGCVVAAGAQITTNVRVGRFVHVDRGTQVGHDCVIGDYVTLNPMVTVSGAVTLEAEVNAGTTSTILPGVRVAERVVIGAAAAVVHDVDEPGAVVVGVPARKLRATPGPIG</sequence>
<keyword evidence="3" id="KW-1185">Reference proteome</keyword>
<dbReference type="Gene3D" id="3.40.50.20">
    <property type="match status" value="1"/>
</dbReference>
<dbReference type="InterPro" id="IPR001451">
    <property type="entry name" value="Hexapep"/>
</dbReference>
<dbReference type="PANTHER" id="PTHR43300:SF7">
    <property type="entry name" value="UDP-N-ACETYLBACILLOSAMINE N-ACETYLTRANSFERASE"/>
    <property type="match status" value="1"/>
</dbReference>
<dbReference type="RefSeq" id="WP_425307207.1">
    <property type="nucleotide sequence ID" value="NZ_CP154795.1"/>
</dbReference>
<organism evidence="2 3">
    <name type="scientific">Ammonicoccus fulvus</name>
    <dbReference type="NCBI Taxonomy" id="3138240"/>
    <lineage>
        <taxon>Bacteria</taxon>
        <taxon>Bacillati</taxon>
        <taxon>Actinomycetota</taxon>
        <taxon>Actinomycetes</taxon>
        <taxon>Propionibacteriales</taxon>
        <taxon>Propionibacteriaceae</taxon>
        <taxon>Ammonicoccus</taxon>
    </lineage>
</organism>